<gene>
    <name evidence="2" type="ORF">g.57694</name>
</gene>
<name>A0A1B6HK97_9HEMI</name>
<evidence type="ECO:0000313" key="2">
    <source>
        <dbReference type="EMBL" id="JAS75119.1"/>
    </source>
</evidence>
<protein>
    <recommendedName>
        <fullName evidence="3">Integrase zinc-binding domain-containing protein</fullName>
    </recommendedName>
</protein>
<dbReference type="AlphaFoldDB" id="A0A1B6HK97"/>
<evidence type="ECO:0000256" key="1">
    <source>
        <dbReference type="SAM" id="Coils"/>
    </source>
</evidence>
<proteinExistence type="predicted"/>
<reference evidence="2" key="1">
    <citation type="submission" date="2015-11" db="EMBL/GenBank/DDBJ databases">
        <title>De novo transcriptome assembly of four potential Pierce s Disease insect vectors from Arizona vineyards.</title>
        <authorList>
            <person name="Tassone E.E."/>
        </authorList>
    </citation>
    <scope>NUCLEOTIDE SEQUENCE</scope>
</reference>
<keyword evidence="1" id="KW-0175">Coiled coil</keyword>
<organism evidence="2">
    <name type="scientific">Homalodisca liturata</name>
    <dbReference type="NCBI Taxonomy" id="320908"/>
    <lineage>
        <taxon>Eukaryota</taxon>
        <taxon>Metazoa</taxon>
        <taxon>Ecdysozoa</taxon>
        <taxon>Arthropoda</taxon>
        <taxon>Hexapoda</taxon>
        <taxon>Insecta</taxon>
        <taxon>Pterygota</taxon>
        <taxon>Neoptera</taxon>
        <taxon>Paraneoptera</taxon>
        <taxon>Hemiptera</taxon>
        <taxon>Auchenorrhyncha</taxon>
        <taxon>Membracoidea</taxon>
        <taxon>Cicadellidae</taxon>
        <taxon>Cicadellinae</taxon>
        <taxon>Proconiini</taxon>
        <taxon>Homalodisca</taxon>
    </lineage>
</organism>
<feature type="coiled-coil region" evidence="1">
    <location>
        <begin position="10"/>
        <end position="37"/>
    </location>
</feature>
<evidence type="ECO:0008006" key="3">
    <source>
        <dbReference type="Google" id="ProtNLM"/>
    </source>
</evidence>
<dbReference type="EMBL" id="GECU01032587">
    <property type="protein sequence ID" value="JAS75119.1"/>
    <property type="molecule type" value="Transcribed_RNA"/>
</dbReference>
<sequence>AHSGDTGTPVEDLADKIKEANELAAKLTEEARLKNKEYYDQGTRLKEYEVGSFVYVYHPDIKKGAQAKFKRYWSGPHVVVDKINELVYRIDIIGRLTNLHVNRLK</sequence>
<accession>A0A1B6HK97</accession>
<feature type="non-terminal residue" evidence="2">
    <location>
        <position position="1"/>
    </location>
</feature>
<feature type="non-terminal residue" evidence="2">
    <location>
        <position position="105"/>
    </location>
</feature>